<feature type="domain" description="Ig-like" evidence="6">
    <location>
        <begin position="13"/>
        <end position="136"/>
    </location>
</feature>
<dbReference type="SMART" id="SM00406">
    <property type="entry name" value="IGv"/>
    <property type="match status" value="1"/>
</dbReference>
<dbReference type="GO" id="GO:0002250">
    <property type="term" value="P:adaptive immune response"/>
    <property type="evidence" value="ECO:0007669"/>
    <property type="project" value="UniProtKB-KW"/>
</dbReference>
<keyword evidence="2" id="KW-1064">Adaptive immunity</keyword>
<dbReference type="InterPro" id="IPR007110">
    <property type="entry name" value="Ig-like_dom"/>
</dbReference>
<dbReference type="GO" id="GO:0042101">
    <property type="term" value="C:T cell receptor complex"/>
    <property type="evidence" value="ECO:0007669"/>
    <property type="project" value="UniProtKB-KW"/>
</dbReference>
<dbReference type="InterPro" id="IPR036179">
    <property type="entry name" value="Ig-like_dom_sf"/>
</dbReference>
<dbReference type="InterPro" id="IPR051287">
    <property type="entry name" value="TCR_variable_region"/>
</dbReference>
<sequence length="139" mass="15583">MKLVELEVANQWEELAVVRYSNTHQQRDYSDLNQSSVSISKGSTTTLSCTYTGSAYSLHWYQQKPGSRPEFIMLIMESTQGVTKAQQPDPRFSIKLHKQDKKVDLEISSTAVSDSALYYCALQPTVTGSPSNTVLKPFL</sequence>
<accession>A0A8B9RM50</accession>
<keyword evidence="5" id="KW-0391">Immunity</keyword>
<name>A0A8B9RM50_ASTMX</name>
<dbReference type="InterPro" id="IPR013106">
    <property type="entry name" value="Ig_V-set"/>
</dbReference>
<reference evidence="7" key="1">
    <citation type="submission" date="2025-08" db="UniProtKB">
        <authorList>
            <consortium name="Ensembl"/>
        </authorList>
    </citation>
    <scope>IDENTIFICATION</scope>
</reference>
<evidence type="ECO:0000313" key="8">
    <source>
        <dbReference type="Proteomes" id="UP000694621"/>
    </source>
</evidence>
<dbReference type="PROSITE" id="PS50835">
    <property type="entry name" value="IG_LIKE"/>
    <property type="match status" value="1"/>
</dbReference>
<proteinExistence type="predicted"/>
<evidence type="ECO:0000313" key="7">
    <source>
        <dbReference type="Ensembl" id="ENSAMXP00005053534.1"/>
    </source>
</evidence>
<dbReference type="Gene3D" id="2.60.40.10">
    <property type="entry name" value="Immunoglobulins"/>
    <property type="match status" value="1"/>
</dbReference>
<dbReference type="Proteomes" id="UP000694621">
    <property type="component" value="Unplaced"/>
</dbReference>
<protein>
    <recommendedName>
        <fullName evidence="6">Ig-like domain-containing protein</fullName>
    </recommendedName>
</protein>
<dbReference type="SUPFAM" id="SSF48726">
    <property type="entry name" value="Immunoglobulin"/>
    <property type="match status" value="1"/>
</dbReference>
<dbReference type="InterPro" id="IPR013783">
    <property type="entry name" value="Ig-like_fold"/>
</dbReference>
<dbReference type="PANTHER" id="PTHR19367:SF18">
    <property type="entry name" value="T CELL RECEPTOR ALPHA VARIABLE 16"/>
    <property type="match status" value="1"/>
</dbReference>
<dbReference type="Pfam" id="PF07686">
    <property type="entry name" value="V-set"/>
    <property type="match status" value="1"/>
</dbReference>
<evidence type="ECO:0000256" key="2">
    <source>
        <dbReference type="ARBA" id="ARBA00023130"/>
    </source>
</evidence>
<keyword evidence="3" id="KW-0675">Receptor</keyword>
<dbReference type="SMART" id="SM00409">
    <property type="entry name" value="IG"/>
    <property type="match status" value="1"/>
</dbReference>
<evidence type="ECO:0000256" key="4">
    <source>
        <dbReference type="ARBA" id="ARBA00023319"/>
    </source>
</evidence>
<evidence type="ECO:0000256" key="3">
    <source>
        <dbReference type="ARBA" id="ARBA00023170"/>
    </source>
</evidence>
<keyword evidence="1" id="KW-0732">Signal</keyword>
<organism evidence="7 8">
    <name type="scientific">Astyanax mexicanus</name>
    <name type="common">Blind cave fish</name>
    <name type="synonym">Astyanax fasciatus mexicanus</name>
    <dbReference type="NCBI Taxonomy" id="7994"/>
    <lineage>
        <taxon>Eukaryota</taxon>
        <taxon>Metazoa</taxon>
        <taxon>Chordata</taxon>
        <taxon>Craniata</taxon>
        <taxon>Vertebrata</taxon>
        <taxon>Euteleostomi</taxon>
        <taxon>Actinopterygii</taxon>
        <taxon>Neopterygii</taxon>
        <taxon>Teleostei</taxon>
        <taxon>Ostariophysi</taxon>
        <taxon>Characiformes</taxon>
        <taxon>Characoidei</taxon>
        <taxon>Acestrorhamphidae</taxon>
        <taxon>Acestrorhamphinae</taxon>
        <taxon>Astyanax</taxon>
    </lineage>
</organism>
<dbReference type="AlphaFoldDB" id="A0A8B9RM50"/>
<dbReference type="Ensembl" id="ENSAMXT00005057892.1">
    <property type="protein sequence ID" value="ENSAMXP00005053534.1"/>
    <property type="gene ID" value="ENSAMXG00005023981.1"/>
</dbReference>
<dbReference type="PANTHER" id="PTHR19367">
    <property type="entry name" value="T-CELL RECEPTOR ALPHA CHAIN V REGION"/>
    <property type="match status" value="1"/>
</dbReference>
<evidence type="ECO:0000256" key="5">
    <source>
        <dbReference type="ARBA" id="ARBA00043266"/>
    </source>
</evidence>
<keyword evidence="4" id="KW-0393">Immunoglobulin domain</keyword>
<dbReference type="InterPro" id="IPR003599">
    <property type="entry name" value="Ig_sub"/>
</dbReference>
<evidence type="ECO:0000259" key="6">
    <source>
        <dbReference type="PROSITE" id="PS50835"/>
    </source>
</evidence>
<keyword evidence="5" id="KW-1279">T cell receptor</keyword>
<evidence type="ECO:0000256" key="1">
    <source>
        <dbReference type="ARBA" id="ARBA00022729"/>
    </source>
</evidence>